<dbReference type="PANTHER" id="PTHR12526:SF609">
    <property type="entry name" value="LIPOPOLYSACCHARIDE BIOSYNTHESIS PROTEIN"/>
    <property type="match status" value="1"/>
</dbReference>
<dbReference type="InterPro" id="IPR001296">
    <property type="entry name" value="Glyco_trans_1"/>
</dbReference>
<dbReference type="Pfam" id="PF00534">
    <property type="entry name" value="Glycos_transf_1"/>
    <property type="match status" value="1"/>
</dbReference>
<dbReference type="GO" id="GO:0016757">
    <property type="term" value="F:glycosyltransferase activity"/>
    <property type="evidence" value="ECO:0007669"/>
    <property type="project" value="InterPro"/>
</dbReference>
<organism evidence="3 4">
    <name type="scientific">Flagellimonas ochracea</name>
    <dbReference type="NCBI Taxonomy" id="2696472"/>
    <lineage>
        <taxon>Bacteria</taxon>
        <taxon>Pseudomonadati</taxon>
        <taxon>Bacteroidota</taxon>
        <taxon>Flavobacteriia</taxon>
        <taxon>Flavobacteriales</taxon>
        <taxon>Flavobacteriaceae</taxon>
        <taxon>Flagellimonas</taxon>
    </lineage>
</organism>
<protein>
    <submittedName>
        <fullName evidence="3">Glycosyltransferase</fullName>
    </submittedName>
</protein>
<dbReference type="SUPFAM" id="SSF53756">
    <property type="entry name" value="UDP-Glycosyltransferase/glycogen phosphorylase"/>
    <property type="match status" value="1"/>
</dbReference>
<evidence type="ECO:0000313" key="4">
    <source>
        <dbReference type="Proteomes" id="UP000667650"/>
    </source>
</evidence>
<dbReference type="Proteomes" id="UP000667650">
    <property type="component" value="Unassembled WGS sequence"/>
</dbReference>
<reference evidence="3" key="1">
    <citation type="submission" date="2020-01" db="EMBL/GenBank/DDBJ databases">
        <title>Muricauda ochracea sp. nov., isolated from a tidal flat of Garorim bay in Korea.</title>
        <authorList>
            <person name="Kim D."/>
            <person name="Yoo Y."/>
            <person name="Kim J.-J."/>
        </authorList>
    </citation>
    <scope>NUCLEOTIDE SEQUENCE</scope>
    <source>
        <strain evidence="3">JGD-17</strain>
    </source>
</reference>
<name>A0A964TBQ2_9FLAO</name>
<evidence type="ECO:0000313" key="3">
    <source>
        <dbReference type="EMBL" id="NAY91221.1"/>
    </source>
</evidence>
<dbReference type="EMBL" id="JAAABI010000001">
    <property type="protein sequence ID" value="NAY91221.1"/>
    <property type="molecule type" value="Genomic_DNA"/>
</dbReference>
<evidence type="ECO:0000259" key="1">
    <source>
        <dbReference type="Pfam" id="PF00534"/>
    </source>
</evidence>
<evidence type="ECO:0000259" key="2">
    <source>
        <dbReference type="Pfam" id="PF13439"/>
    </source>
</evidence>
<comment type="caution">
    <text evidence="3">The sequence shown here is derived from an EMBL/GenBank/DDBJ whole genome shotgun (WGS) entry which is preliminary data.</text>
</comment>
<proteinExistence type="predicted"/>
<gene>
    <name evidence="3" type="ORF">GTQ34_04750</name>
</gene>
<accession>A0A964TBQ2</accession>
<sequence length="399" mass="45701">MGEVKKVIFIALGFPNPEKRRFLYSNLMLEFSKMGHDVFVIAADDEGKQSKIYHESGLKILRVPSLKLFGTGNLIKGFSNLLLPYLYKRALRRHKIPLDFDVIIMPTPPITLIDVAFWLKKKSKGKLYLILRDIFPQNAVDLKMMKPNGFIHSFFRKKEIKLYKACDSIGCMSPANVEYVKKHNPYLDPSKLHLLPNWADPQEIVEVDVEATRQKYGLQNKFIAIFGGNMGLPQKLENIIELAKNCQEIKNLVFFLVGKGTEQKRIAKMVSDLNLNNVIMKDLLPKKEYNDIVLLSDIGLISLSEDFTIPNYPSKVLSYYQFKKPVLASVDLNTDFGRMQEEIGCGLWSEAGDTASLKKNLLKLYNDKKLRDRLGQNGYDYMVNNLTPAHAFDIVYEHI</sequence>
<feature type="domain" description="Glycosyltransferase subfamily 4-like N-terminal" evidence="2">
    <location>
        <begin position="26"/>
        <end position="202"/>
    </location>
</feature>
<keyword evidence="4" id="KW-1185">Reference proteome</keyword>
<dbReference type="CDD" id="cd03794">
    <property type="entry name" value="GT4_WbuB-like"/>
    <property type="match status" value="1"/>
</dbReference>
<dbReference type="RefSeq" id="WP_166522598.1">
    <property type="nucleotide sequence ID" value="NZ_JAAABI010000001.1"/>
</dbReference>
<feature type="domain" description="Glycosyl transferase family 1" evidence="1">
    <location>
        <begin position="210"/>
        <end position="379"/>
    </location>
</feature>
<dbReference type="PANTHER" id="PTHR12526">
    <property type="entry name" value="GLYCOSYLTRANSFERASE"/>
    <property type="match status" value="1"/>
</dbReference>
<dbReference type="InterPro" id="IPR028098">
    <property type="entry name" value="Glyco_trans_4-like_N"/>
</dbReference>
<dbReference type="AlphaFoldDB" id="A0A964TBQ2"/>
<dbReference type="Pfam" id="PF13439">
    <property type="entry name" value="Glyco_transf_4"/>
    <property type="match status" value="1"/>
</dbReference>
<dbReference type="Gene3D" id="3.40.50.2000">
    <property type="entry name" value="Glycogen Phosphorylase B"/>
    <property type="match status" value="2"/>
</dbReference>